<reference evidence="2 3" key="1">
    <citation type="submission" date="2020-04" db="EMBL/GenBank/DDBJ databases">
        <title>Description of novel Gluconacetobacter.</title>
        <authorList>
            <person name="Sombolestani A."/>
        </authorList>
    </citation>
    <scope>NUCLEOTIDE SEQUENCE [LARGE SCALE GENOMIC DNA]</scope>
    <source>
        <strain evidence="2 3">LMG 19747</strain>
    </source>
</reference>
<dbReference type="RefSeq" id="WP_182996579.1">
    <property type="nucleotide sequence ID" value="NZ_JABEQJ010000005.1"/>
</dbReference>
<accession>A0A7W4IBB7</accession>
<feature type="domain" description="DNA circulation N-terminal" evidence="1">
    <location>
        <begin position="15"/>
        <end position="100"/>
    </location>
</feature>
<sequence length="435" mass="44960">MSGALSTLTNLGGQYLQCSFRGIPFAVMGTGGEPGRKFAVHDYPYRDTPWAEDIGRKGRIYRIRGFVNGALCQAQRDLLVNASETKGNGLLVHPSLGAIQAACLRFEWRERDGYTNVIDLEFEFLEQKNYLSTTILTALHAAIGVATIAFNAASSSDYGSIAAPKMAVGSSVVSAAVGTASSWAAGAVTALSSPAAYAAAVATVPGNNGRYTSLNAGTVDPSATVGSALAALAASREGLARYASAIGTQADAAGLAAAILAVPEALRGAIPDPGTQIALLTLLAQFDQAVLASSAPIGGAIAAVQTATAMLCRQGALLSIATACSDWQPTSSSEAETLRQWVGALLDAEATIAADAGYDATWQALRALRANVLQDLAQRASQLPDIITVTRNAPLPALVLAQQIYADATRAPDLIRRANPIHPAFMPPSFEALSS</sequence>
<comment type="caution">
    <text evidence="2">The sequence shown here is derived from an EMBL/GenBank/DDBJ whole genome shotgun (WGS) entry which is preliminary data.</text>
</comment>
<name>A0A7W4IBB7_9PROT</name>
<dbReference type="InterPro" id="IPR009826">
    <property type="entry name" value="DNA_circ_N"/>
</dbReference>
<evidence type="ECO:0000313" key="3">
    <source>
        <dbReference type="Proteomes" id="UP000589085"/>
    </source>
</evidence>
<dbReference type="AlphaFoldDB" id="A0A7W4IBB7"/>
<protein>
    <submittedName>
        <fullName evidence="2">DNA circularization N-terminal domain-containing protein</fullName>
    </submittedName>
</protein>
<dbReference type="Proteomes" id="UP000589085">
    <property type="component" value="Unassembled WGS sequence"/>
</dbReference>
<dbReference type="EMBL" id="JABEQJ010000005">
    <property type="protein sequence ID" value="MBB2159730.1"/>
    <property type="molecule type" value="Genomic_DNA"/>
</dbReference>
<organism evidence="2 3">
    <name type="scientific">Gluconacetobacter sacchari</name>
    <dbReference type="NCBI Taxonomy" id="92759"/>
    <lineage>
        <taxon>Bacteria</taxon>
        <taxon>Pseudomonadati</taxon>
        <taxon>Pseudomonadota</taxon>
        <taxon>Alphaproteobacteria</taxon>
        <taxon>Acetobacterales</taxon>
        <taxon>Acetobacteraceae</taxon>
        <taxon>Gluconacetobacter</taxon>
    </lineage>
</organism>
<dbReference type="Pfam" id="PF07157">
    <property type="entry name" value="DNA_circ_N"/>
    <property type="match status" value="1"/>
</dbReference>
<gene>
    <name evidence="2" type="ORF">HLH48_06000</name>
</gene>
<evidence type="ECO:0000313" key="2">
    <source>
        <dbReference type="EMBL" id="MBB2159730.1"/>
    </source>
</evidence>
<evidence type="ECO:0000259" key="1">
    <source>
        <dbReference type="Pfam" id="PF07157"/>
    </source>
</evidence>
<proteinExistence type="predicted"/>